<dbReference type="AlphaFoldDB" id="A0A0A8YA77"/>
<protein>
    <submittedName>
        <fullName evidence="1">Uncharacterized protein</fullName>
    </submittedName>
</protein>
<reference evidence="1" key="1">
    <citation type="submission" date="2014-09" db="EMBL/GenBank/DDBJ databases">
        <authorList>
            <person name="Magalhaes I.L.F."/>
            <person name="Oliveira U."/>
            <person name="Santos F.R."/>
            <person name="Vidigal T.H.D.A."/>
            <person name="Brescovit A.D."/>
            <person name="Santos A.J."/>
        </authorList>
    </citation>
    <scope>NUCLEOTIDE SEQUENCE</scope>
    <source>
        <tissue evidence="1">Shoot tissue taken approximately 20 cm above the soil surface</tissue>
    </source>
</reference>
<accession>A0A0A8YA77</accession>
<organism evidence="1">
    <name type="scientific">Arundo donax</name>
    <name type="common">Giant reed</name>
    <name type="synonym">Donax arundinaceus</name>
    <dbReference type="NCBI Taxonomy" id="35708"/>
    <lineage>
        <taxon>Eukaryota</taxon>
        <taxon>Viridiplantae</taxon>
        <taxon>Streptophyta</taxon>
        <taxon>Embryophyta</taxon>
        <taxon>Tracheophyta</taxon>
        <taxon>Spermatophyta</taxon>
        <taxon>Magnoliopsida</taxon>
        <taxon>Liliopsida</taxon>
        <taxon>Poales</taxon>
        <taxon>Poaceae</taxon>
        <taxon>PACMAD clade</taxon>
        <taxon>Arundinoideae</taxon>
        <taxon>Arundineae</taxon>
        <taxon>Arundo</taxon>
    </lineage>
</organism>
<proteinExistence type="predicted"/>
<name>A0A0A8YA77_ARUDO</name>
<reference evidence="1" key="2">
    <citation type="journal article" date="2015" name="Data Brief">
        <title>Shoot transcriptome of the giant reed, Arundo donax.</title>
        <authorList>
            <person name="Barrero R.A."/>
            <person name="Guerrero F.D."/>
            <person name="Moolhuijzen P."/>
            <person name="Goolsby J.A."/>
            <person name="Tidwell J."/>
            <person name="Bellgard S.E."/>
            <person name="Bellgard M.I."/>
        </authorList>
    </citation>
    <scope>NUCLEOTIDE SEQUENCE</scope>
    <source>
        <tissue evidence="1">Shoot tissue taken approximately 20 cm above the soil surface</tissue>
    </source>
</reference>
<dbReference type="EMBL" id="GBRH01275627">
    <property type="protein sequence ID" value="JAD22268.1"/>
    <property type="molecule type" value="Transcribed_RNA"/>
</dbReference>
<sequence length="52" mass="5920">MKTLGNYFYLLSSWVVGDGRDVLSVPSFEISRGQRVVLGSEVLAFICQRRRL</sequence>
<evidence type="ECO:0000313" key="1">
    <source>
        <dbReference type="EMBL" id="JAD22268.1"/>
    </source>
</evidence>